<organism evidence="8 9">
    <name type="scientific">Nereida ignava</name>
    <dbReference type="NCBI Taxonomy" id="282199"/>
    <lineage>
        <taxon>Bacteria</taxon>
        <taxon>Pseudomonadati</taxon>
        <taxon>Pseudomonadota</taxon>
        <taxon>Alphaproteobacteria</taxon>
        <taxon>Rhodobacterales</taxon>
        <taxon>Roseobacteraceae</taxon>
        <taxon>Nereida</taxon>
    </lineage>
</organism>
<dbReference type="PANTHER" id="PTHR43133">
    <property type="entry name" value="RNA POLYMERASE ECF-TYPE SIGMA FACTO"/>
    <property type="match status" value="1"/>
</dbReference>
<dbReference type="InterPro" id="IPR013249">
    <property type="entry name" value="RNA_pol_sigma70_r4_t2"/>
</dbReference>
<dbReference type="InterPro" id="IPR013325">
    <property type="entry name" value="RNA_pol_sigma_r2"/>
</dbReference>
<feature type="domain" description="RNA polymerase sigma-70 region 2" evidence="6">
    <location>
        <begin position="38"/>
        <end position="103"/>
    </location>
</feature>
<dbReference type="SUPFAM" id="SSF88659">
    <property type="entry name" value="Sigma3 and sigma4 domains of RNA polymerase sigma factors"/>
    <property type="match status" value="1"/>
</dbReference>
<dbReference type="InterPro" id="IPR036388">
    <property type="entry name" value="WH-like_DNA-bd_sf"/>
</dbReference>
<evidence type="ECO:0000259" key="7">
    <source>
        <dbReference type="Pfam" id="PF08281"/>
    </source>
</evidence>
<evidence type="ECO:0000313" key="8">
    <source>
        <dbReference type="EMBL" id="CRK74478.1"/>
    </source>
</evidence>
<dbReference type="PANTHER" id="PTHR43133:SF8">
    <property type="entry name" value="RNA POLYMERASE SIGMA FACTOR HI_1459-RELATED"/>
    <property type="match status" value="1"/>
</dbReference>
<dbReference type="EMBL" id="CVQV01000003">
    <property type="protein sequence ID" value="CRK74478.1"/>
    <property type="molecule type" value="Genomic_DNA"/>
</dbReference>
<keyword evidence="4" id="KW-0238">DNA-binding</keyword>
<proteinExistence type="inferred from homology"/>
<evidence type="ECO:0000256" key="5">
    <source>
        <dbReference type="ARBA" id="ARBA00023163"/>
    </source>
</evidence>
<evidence type="ECO:0000313" key="9">
    <source>
        <dbReference type="Proteomes" id="UP000048949"/>
    </source>
</evidence>
<evidence type="ECO:0000256" key="3">
    <source>
        <dbReference type="ARBA" id="ARBA00023082"/>
    </source>
</evidence>
<accession>A0A0U1NIF2</accession>
<dbReference type="SUPFAM" id="SSF88946">
    <property type="entry name" value="Sigma2 domain of RNA polymerase sigma factors"/>
    <property type="match status" value="1"/>
</dbReference>
<evidence type="ECO:0000259" key="6">
    <source>
        <dbReference type="Pfam" id="PF04542"/>
    </source>
</evidence>
<dbReference type="STRING" id="282199.GCA_001049735_00509"/>
<gene>
    <name evidence="8" type="primary">sigW</name>
    <name evidence="8" type="ORF">NIG5292_00509</name>
</gene>
<dbReference type="Gene3D" id="1.10.10.10">
    <property type="entry name" value="Winged helix-like DNA-binding domain superfamily/Winged helix DNA-binding domain"/>
    <property type="match status" value="1"/>
</dbReference>
<dbReference type="Pfam" id="PF08281">
    <property type="entry name" value="Sigma70_r4_2"/>
    <property type="match status" value="1"/>
</dbReference>
<reference evidence="8 9" key="1">
    <citation type="submission" date="2015-04" db="EMBL/GenBank/DDBJ databases">
        <authorList>
            <person name="Syromyatnikov M.Y."/>
            <person name="Popov V.N."/>
        </authorList>
    </citation>
    <scope>NUCLEOTIDE SEQUENCE [LARGE SCALE GENOMIC DNA]</scope>
    <source>
        <strain evidence="8 9">CECT 5292</strain>
    </source>
</reference>
<evidence type="ECO:0000256" key="1">
    <source>
        <dbReference type="ARBA" id="ARBA00010641"/>
    </source>
</evidence>
<dbReference type="InterPro" id="IPR013324">
    <property type="entry name" value="RNA_pol_sigma_r3/r4-like"/>
</dbReference>
<dbReference type="InterPro" id="IPR007627">
    <property type="entry name" value="RNA_pol_sigma70_r2"/>
</dbReference>
<feature type="domain" description="RNA polymerase sigma factor 70 region 4 type 2" evidence="7">
    <location>
        <begin position="133"/>
        <end position="184"/>
    </location>
</feature>
<dbReference type="InterPro" id="IPR039425">
    <property type="entry name" value="RNA_pol_sigma-70-like"/>
</dbReference>
<dbReference type="Pfam" id="PF04542">
    <property type="entry name" value="Sigma70_r2"/>
    <property type="match status" value="1"/>
</dbReference>
<sequence>MTALPKHTPEIMHEHDPNASLLAAYVAGDVHAAAALTRAVTPMIYALAMRMLGEQAAAEDVTQDAMLRLWRHAPKWEYGQAKISTWLYRVASNLCTDRLRARRDFVPADAVAEVVSDDPSAADALQAQVRAAALRDGIAQLPERQAKAVALRHLSNLTNPEIAEIMECRVEAVESLIARGKRQLAAMLAPQKDALGFMDD</sequence>
<comment type="similarity">
    <text evidence="1">Belongs to the sigma-70 factor family. ECF subfamily.</text>
</comment>
<dbReference type="AlphaFoldDB" id="A0A0U1NIF2"/>
<dbReference type="CDD" id="cd06171">
    <property type="entry name" value="Sigma70_r4"/>
    <property type="match status" value="1"/>
</dbReference>
<dbReference type="GO" id="GO:0006352">
    <property type="term" value="P:DNA-templated transcription initiation"/>
    <property type="evidence" value="ECO:0007669"/>
    <property type="project" value="InterPro"/>
</dbReference>
<keyword evidence="2" id="KW-0805">Transcription regulation</keyword>
<evidence type="ECO:0000256" key="2">
    <source>
        <dbReference type="ARBA" id="ARBA00023015"/>
    </source>
</evidence>
<keyword evidence="5" id="KW-0804">Transcription</keyword>
<dbReference type="Gene3D" id="1.10.1740.10">
    <property type="match status" value="1"/>
</dbReference>
<name>A0A0U1NIF2_9RHOB</name>
<evidence type="ECO:0000256" key="4">
    <source>
        <dbReference type="ARBA" id="ARBA00023125"/>
    </source>
</evidence>
<dbReference type="RefSeq" id="WP_048597784.1">
    <property type="nucleotide sequence ID" value="NZ_CBFHGK010000001.1"/>
</dbReference>
<keyword evidence="9" id="KW-1185">Reference proteome</keyword>
<dbReference type="Proteomes" id="UP000048949">
    <property type="component" value="Unassembled WGS sequence"/>
</dbReference>
<dbReference type="InterPro" id="IPR014284">
    <property type="entry name" value="RNA_pol_sigma-70_dom"/>
</dbReference>
<protein>
    <submittedName>
        <fullName evidence="8">Sigma-W factor</fullName>
    </submittedName>
</protein>
<dbReference type="GO" id="GO:0016987">
    <property type="term" value="F:sigma factor activity"/>
    <property type="evidence" value="ECO:0007669"/>
    <property type="project" value="UniProtKB-KW"/>
</dbReference>
<keyword evidence="3" id="KW-0731">Sigma factor</keyword>
<dbReference type="NCBIfam" id="TIGR02937">
    <property type="entry name" value="sigma70-ECF"/>
    <property type="match status" value="1"/>
</dbReference>
<dbReference type="GO" id="GO:0003677">
    <property type="term" value="F:DNA binding"/>
    <property type="evidence" value="ECO:0007669"/>
    <property type="project" value="UniProtKB-KW"/>
</dbReference>